<dbReference type="Pfam" id="PF00436">
    <property type="entry name" value="SSB"/>
    <property type="match status" value="1"/>
</dbReference>
<proteinExistence type="inferred from homology"/>
<feature type="compositionally biased region" description="Acidic residues" evidence="4">
    <location>
        <begin position="122"/>
        <end position="133"/>
    </location>
</feature>
<dbReference type="InterPro" id="IPR000424">
    <property type="entry name" value="Primosome_PriB/ssb"/>
</dbReference>
<dbReference type="GO" id="GO:0003697">
    <property type="term" value="F:single-stranded DNA binding"/>
    <property type="evidence" value="ECO:0007669"/>
    <property type="project" value="UniProtKB-UniRule"/>
</dbReference>
<dbReference type="InterPro" id="IPR011344">
    <property type="entry name" value="ssDNA-bd"/>
</dbReference>
<reference evidence="5" key="2">
    <citation type="journal article" date="2008" name="PLoS Biol.">
        <title>Population genomic analysis of strain variation in Leptospirillum group II bacteria involved in acid mine drainage formation.</title>
        <authorList>
            <person name="Simmons S.L."/>
            <person name="Dibartolo G."/>
            <person name="Denef V.J."/>
            <person name="Goltsman D.S."/>
            <person name="Thelen M.P."/>
            <person name="Banfield J.F."/>
        </authorList>
    </citation>
    <scope>NUCLEOTIDE SEQUENCE [LARGE SCALE GENOMIC DNA]</scope>
</reference>
<dbReference type="NCBIfam" id="TIGR00621">
    <property type="entry name" value="ssb"/>
    <property type="match status" value="1"/>
</dbReference>
<dbReference type="SUPFAM" id="SSF50249">
    <property type="entry name" value="Nucleic acid-binding proteins"/>
    <property type="match status" value="1"/>
</dbReference>
<comment type="caution">
    <text evidence="2">Lacks conserved residue(s) required for the propagation of feature annotation.</text>
</comment>
<dbReference type="AlphaFoldDB" id="B6AP78"/>
<sequence>MNKVLLVGRIGQDPEIRFSPAGTVFARLTLATERNRKVDGKWVSEPDWHTVIQIAKTLSSVTAKKGDLVAVEGEIRSRSWDKDGEKRWATEVVTPRIRVLTKNKKDKSVEESVTEPISESLAAEELDSSEIPF</sequence>
<evidence type="ECO:0000256" key="4">
    <source>
        <dbReference type="SAM" id="MobiDB-lite"/>
    </source>
</evidence>
<dbReference type="CDD" id="cd04496">
    <property type="entry name" value="SSB_OBF"/>
    <property type="match status" value="1"/>
</dbReference>
<dbReference type="Gene3D" id="2.40.50.140">
    <property type="entry name" value="Nucleic acid-binding proteins"/>
    <property type="match status" value="1"/>
</dbReference>
<dbReference type="InterPro" id="IPR012340">
    <property type="entry name" value="NA-bd_OB-fold"/>
</dbReference>
<dbReference type="PIRSF" id="PIRSF002070">
    <property type="entry name" value="SSB"/>
    <property type="match status" value="1"/>
</dbReference>
<dbReference type="GO" id="GO:0009295">
    <property type="term" value="C:nucleoid"/>
    <property type="evidence" value="ECO:0007669"/>
    <property type="project" value="TreeGrafter"/>
</dbReference>
<evidence type="ECO:0000256" key="3">
    <source>
        <dbReference type="PIRNR" id="PIRNR002070"/>
    </source>
</evidence>
<dbReference type="PANTHER" id="PTHR10302:SF27">
    <property type="entry name" value="SINGLE-STRANDED DNA-BINDING PROTEIN"/>
    <property type="match status" value="1"/>
</dbReference>
<evidence type="ECO:0000313" key="5">
    <source>
        <dbReference type="EMBL" id="EDZ39064.1"/>
    </source>
</evidence>
<evidence type="ECO:0000256" key="1">
    <source>
        <dbReference type="ARBA" id="ARBA00023125"/>
    </source>
</evidence>
<dbReference type="EMBL" id="DS995260">
    <property type="protein sequence ID" value="EDZ39064.1"/>
    <property type="molecule type" value="Genomic_DNA"/>
</dbReference>
<accession>B6AP78</accession>
<organism evidence="5">
    <name type="scientific">Leptospirillum sp. Group II '5-way CG'</name>
    <dbReference type="NCBI Taxonomy" id="419541"/>
    <lineage>
        <taxon>Bacteria</taxon>
        <taxon>Pseudomonadati</taxon>
        <taxon>Nitrospirota</taxon>
        <taxon>Nitrospiria</taxon>
        <taxon>Nitrospirales</taxon>
        <taxon>Nitrospiraceae</taxon>
        <taxon>Leptospirillum</taxon>
    </lineage>
</organism>
<keyword evidence="1 2" id="KW-0238">DNA-binding</keyword>
<comment type="subunit">
    <text evidence="2">Homotetramer.</text>
</comment>
<reference evidence="5" key="1">
    <citation type="journal article" date="2004" name="Nature">
        <title>Community structure and metabolism through reconstruction of microbial genomes from the environment.</title>
        <authorList>
            <person name="Tyson G.W."/>
            <person name="Chapman J."/>
            <person name="Hugenholtz P."/>
            <person name="Allen E.E."/>
            <person name="Ram R.J."/>
            <person name="Richardson P.M."/>
            <person name="Solovyev V.V."/>
            <person name="Rubin E.M."/>
            <person name="Rokhsar D.S."/>
            <person name="Banfield J.F."/>
        </authorList>
    </citation>
    <scope>NUCLEOTIDE SEQUENCE [LARGE SCALE GENOMIC DNA]</scope>
</reference>
<feature type="region of interest" description="Disordered" evidence="4">
    <location>
        <begin position="102"/>
        <end position="133"/>
    </location>
</feature>
<protein>
    <recommendedName>
        <fullName evidence="2 3">Single-stranded DNA-binding protein</fullName>
        <shortName evidence="2">SSB</shortName>
    </recommendedName>
</protein>
<dbReference type="PANTHER" id="PTHR10302">
    <property type="entry name" value="SINGLE-STRANDED DNA-BINDING PROTEIN"/>
    <property type="match status" value="1"/>
</dbReference>
<dbReference type="GO" id="GO:0006260">
    <property type="term" value="P:DNA replication"/>
    <property type="evidence" value="ECO:0007669"/>
    <property type="project" value="InterPro"/>
</dbReference>
<evidence type="ECO:0000256" key="2">
    <source>
        <dbReference type="HAMAP-Rule" id="MF_00984"/>
    </source>
</evidence>
<gene>
    <name evidence="5" type="ORF">CGL2_08228005</name>
</gene>
<dbReference type="HAMAP" id="MF_00984">
    <property type="entry name" value="SSB"/>
    <property type="match status" value="1"/>
</dbReference>
<dbReference type="PROSITE" id="PS50935">
    <property type="entry name" value="SSB"/>
    <property type="match status" value="1"/>
</dbReference>
<name>B6AP78_9BACT</name>